<evidence type="ECO:0000313" key="3">
    <source>
        <dbReference type="Proteomes" id="UP000499080"/>
    </source>
</evidence>
<dbReference type="AlphaFoldDB" id="A0A4Y2FYX3"/>
<gene>
    <name evidence="2" type="ORF">AVEN_151960_1</name>
</gene>
<protein>
    <submittedName>
        <fullName evidence="2">Uncharacterized protein</fullName>
    </submittedName>
</protein>
<proteinExistence type="predicted"/>
<dbReference type="EMBL" id="BGPR01001104">
    <property type="protein sequence ID" value="GBM45578.1"/>
    <property type="molecule type" value="Genomic_DNA"/>
</dbReference>
<name>A0A4Y2FYX3_ARAVE</name>
<keyword evidence="3" id="KW-1185">Reference proteome</keyword>
<reference evidence="2 3" key="1">
    <citation type="journal article" date="2019" name="Sci. Rep.">
        <title>Orb-weaving spider Araneus ventricosus genome elucidates the spidroin gene catalogue.</title>
        <authorList>
            <person name="Kono N."/>
            <person name="Nakamura H."/>
            <person name="Ohtoshi R."/>
            <person name="Moran D.A.P."/>
            <person name="Shinohara A."/>
            <person name="Yoshida Y."/>
            <person name="Fujiwara M."/>
            <person name="Mori M."/>
            <person name="Tomita M."/>
            <person name="Arakawa K."/>
        </authorList>
    </citation>
    <scope>NUCLEOTIDE SEQUENCE [LARGE SCALE GENOMIC DNA]</scope>
</reference>
<organism evidence="2 3">
    <name type="scientific">Araneus ventricosus</name>
    <name type="common">Orbweaver spider</name>
    <name type="synonym">Epeira ventricosa</name>
    <dbReference type="NCBI Taxonomy" id="182803"/>
    <lineage>
        <taxon>Eukaryota</taxon>
        <taxon>Metazoa</taxon>
        <taxon>Ecdysozoa</taxon>
        <taxon>Arthropoda</taxon>
        <taxon>Chelicerata</taxon>
        <taxon>Arachnida</taxon>
        <taxon>Araneae</taxon>
        <taxon>Araneomorphae</taxon>
        <taxon>Entelegynae</taxon>
        <taxon>Araneoidea</taxon>
        <taxon>Araneidae</taxon>
        <taxon>Araneus</taxon>
    </lineage>
</organism>
<sequence length="118" mass="12806">MAWSPNTPFTWSSPTVNAQFLDFTLSSRVNFGRESSTCGCGTQQVDSTQMCVQATRTTLQPKTHRSKFPHEASGRTIDPGAFSVQQAGIHGNGIEPLTTTEPPGSYTLAKKTNEKSKL</sequence>
<feature type="region of interest" description="Disordered" evidence="1">
    <location>
        <begin position="88"/>
        <end position="118"/>
    </location>
</feature>
<evidence type="ECO:0000256" key="1">
    <source>
        <dbReference type="SAM" id="MobiDB-lite"/>
    </source>
</evidence>
<accession>A0A4Y2FYX3</accession>
<dbReference type="Proteomes" id="UP000499080">
    <property type="component" value="Unassembled WGS sequence"/>
</dbReference>
<evidence type="ECO:0000313" key="2">
    <source>
        <dbReference type="EMBL" id="GBM45578.1"/>
    </source>
</evidence>
<comment type="caution">
    <text evidence="2">The sequence shown here is derived from an EMBL/GenBank/DDBJ whole genome shotgun (WGS) entry which is preliminary data.</text>
</comment>